<sequence length="90" mass="9508">MSRAVVWRGRAGLDGGQGGGRLARRATHAWPPAWRVAPVRRSRAWPGPATRKAPGRPQGAAGGASLCTTMARDARPPPPSRTGLCVRDTM</sequence>
<name>A0A5B7JEW6_PORTR</name>
<protein>
    <submittedName>
        <fullName evidence="2">Uncharacterized protein</fullName>
    </submittedName>
</protein>
<feature type="region of interest" description="Disordered" evidence="1">
    <location>
        <begin position="1"/>
        <end position="25"/>
    </location>
</feature>
<feature type="region of interest" description="Disordered" evidence="1">
    <location>
        <begin position="42"/>
        <end position="90"/>
    </location>
</feature>
<keyword evidence="3" id="KW-1185">Reference proteome</keyword>
<reference evidence="2 3" key="1">
    <citation type="submission" date="2019-05" db="EMBL/GenBank/DDBJ databases">
        <title>Another draft genome of Portunus trituberculatus and its Hox gene families provides insights of decapod evolution.</title>
        <authorList>
            <person name="Jeong J.-H."/>
            <person name="Song I."/>
            <person name="Kim S."/>
            <person name="Choi T."/>
            <person name="Kim D."/>
            <person name="Ryu S."/>
            <person name="Kim W."/>
        </authorList>
    </citation>
    <scope>NUCLEOTIDE SEQUENCE [LARGE SCALE GENOMIC DNA]</scope>
    <source>
        <tissue evidence="2">Muscle</tissue>
    </source>
</reference>
<dbReference type="Proteomes" id="UP000324222">
    <property type="component" value="Unassembled WGS sequence"/>
</dbReference>
<evidence type="ECO:0000256" key="1">
    <source>
        <dbReference type="SAM" id="MobiDB-lite"/>
    </source>
</evidence>
<proteinExistence type="predicted"/>
<accession>A0A5B7JEW6</accession>
<dbReference type="AlphaFoldDB" id="A0A5B7JEW6"/>
<evidence type="ECO:0000313" key="2">
    <source>
        <dbReference type="EMBL" id="MPC93135.1"/>
    </source>
</evidence>
<comment type="caution">
    <text evidence="2">The sequence shown here is derived from an EMBL/GenBank/DDBJ whole genome shotgun (WGS) entry which is preliminary data.</text>
</comment>
<organism evidence="2 3">
    <name type="scientific">Portunus trituberculatus</name>
    <name type="common">Swimming crab</name>
    <name type="synonym">Neptunus trituberculatus</name>
    <dbReference type="NCBI Taxonomy" id="210409"/>
    <lineage>
        <taxon>Eukaryota</taxon>
        <taxon>Metazoa</taxon>
        <taxon>Ecdysozoa</taxon>
        <taxon>Arthropoda</taxon>
        <taxon>Crustacea</taxon>
        <taxon>Multicrustacea</taxon>
        <taxon>Malacostraca</taxon>
        <taxon>Eumalacostraca</taxon>
        <taxon>Eucarida</taxon>
        <taxon>Decapoda</taxon>
        <taxon>Pleocyemata</taxon>
        <taxon>Brachyura</taxon>
        <taxon>Eubrachyura</taxon>
        <taxon>Portunoidea</taxon>
        <taxon>Portunidae</taxon>
        <taxon>Portuninae</taxon>
        <taxon>Portunus</taxon>
    </lineage>
</organism>
<evidence type="ECO:0000313" key="3">
    <source>
        <dbReference type="Proteomes" id="UP000324222"/>
    </source>
</evidence>
<gene>
    <name evidence="2" type="ORF">E2C01_088256</name>
</gene>
<feature type="compositionally biased region" description="Gly residues" evidence="1">
    <location>
        <begin position="12"/>
        <end position="21"/>
    </location>
</feature>
<dbReference type="EMBL" id="VSRR010093724">
    <property type="protein sequence ID" value="MPC93135.1"/>
    <property type="molecule type" value="Genomic_DNA"/>
</dbReference>